<accession>A0AAD4E0B8</accession>
<dbReference type="EMBL" id="JABBWK010000047">
    <property type="protein sequence ID" value="KAG1897385.1"/>
    <property type="molecule type" value="Genomic_DNA"/>
</dbReference>
<dbReference type="RefSeq" id="XP_041222961.1">
    <property type="nucleotide sequence ID" value="XM_041370394.1"/>
</dbReference>
<gene>
    <name evidence="1" type="ORF">F5891DRAFT_1280129</name>
</gene>
<keyword evidence="2" id="KW-1185">Reference proteome</keyword>
<dbReference type="Gene3D" id="1.10.630.10">
    <property type="entry name" value="Cytochrome P450"/>
    <property type="match status" value="1"/>
</dbReference>
<dbReference type="GO" id="GO:0004497">
    <property type="term" value="F:monooxygenase activity"/>
    <property type="evidence" value="ECO:0007669"/>
    <property type="project" value="InterPro"/>
</dbReference>
<dbReference type="GO" id="GO:0016705">
    <property type="term" value="F:oxidoreductase activity, acting on paired donors, with incorporation or reduction of molecular oxygen"/>
    <property type="evidence" value="ECO:0007669"/>
    <property type="project" value="InterPro"/>
</dbReference>
<dbReference type="GO" id="GO:0005506">
    <property type="term" value="F:iron ion binding"/>
    <property type="evidence" value="ECO:0007669"/>
    <property type="project" value="InterPro"/>
</dbReference>
<dbReference type="AlphaFoldDB" id="A0AAD4E0B8"/>
<dbReference type="Proteomes" id="UP001195769">
    <property type="component" value="Unassembled WGS sequence"/>
</dbReference>
<proteinExistence type="predicted"/>
<organism evidence="1 2">
    <name type="scientific">Suillus fuscotomentosus</name>
    <dbReference type="NCBI Taxonomy" id="1912939"/>
    <lineage>
        <taxon>Eukaryota</taxon>
        <taxon>Fungi</taxon>
        <taxon>Dikarya</taxon>
        <taxon>Basidiomycota</taxon>
        <taxon>Agaricomycotina</taxon>
        <taxon>Agaricomycetes</taxon>
        <taxon>Agaricomycetidae</taxon>
        <taxon>Boletales</taxon>
        <taxon>Suillineae</taxon>
        <taxon>Suillaceae</taxon>
        <taxon>Suillus</taxon>
    </lineage>
</organism>
<evidence type="ECO:0000313" key="2">
    <source>
        <dbReference type="Proteomes" id="UP001195769"/>
    </source>
</evidence>
<comment type="caution">
    <text evidence="1">The sequence shown here is derived from an EMBL/GenBank/DDBJ whole genome shotgun (WGS) entry which is preliminary data.</text>
</comment>
<protein>
    <submittedName>
        <fullName evidence="1">Uncharacterized protein</fullName>
    </submittedName>
</protein>
<dbReference type="InterPro" id="IPR036396">
    <property type="entry name" value="Cyt_P450_sf"/>
</dbReference>
<name>A0AAD4E0B8_9AGAM</name>
<evidence type="ECO:0000313" key="1">
    <source>
        <dbReference type="EMBL" id="KAG1897385.1"/>
    </source>
</evidence>
<sequence length="146" mass="15835">MSARLATSTSALSIAVQETLADGLGVLLEGSGETFRSFTYGKITPTSYTDPEVVAVNKALARFGQAMIQPGAYLVARGDCKARLDCVRNHNHDDGHTNAQARLQEELENVVGLPTFDDQKMLPQITAFMLGSLRWRPVDLGALENI</sequence>
<dbReference type="GO" id="GO:0020037">
    <property type="term" value="F:heme binding"/>
    <property type="evidence" value="ECO:0007669"/>
    <property type="project" value="InterPro"/>
</dbReference>
<dbReference type="GeneID" id="64664692"/>
<reference evidence="1" key="1">
    <citation type="journal article" date="2020" name="New Phytol.">
        <title>Comparative genomics reveals dynamic genome evolution in host specialist ectomycorrhizal fungi.</title>
        <authorList>
            <person name="Lofgren L.A."/>
            <person name="Nguyen N.H."/>
            <person name="Vilgalys R."/>
            <person name="Ruytinx J."/>
            <person name="Liao H.L."/>
            <person name="Branco S."/>
            <person name="Kuo A."/>
            <person name="LaButti K."/>
            <person name="Lipzen A."/>
            <person name="Andreopoulos W."/>
            <person name="Pangilinan J."/>
            <person name="Riley R."/>
            <person name="Hundley H."/>
            <person name="Na H."/>
            <person name="Barry K."/>
            <person name="Grigoriev I.V."/>
            <person name="Stajich J.E."/>
            <person name="Kennedy P.G."/>
        </authorList>
    </citation>
    <scope>NUCLEOTIDE SEQUENCE</scope>
    <source>
        <strain evidence="1">FC203</strain>
    </source>
</reference>
<dbReference type="SUPFAM" id="SSF48264">
    <property type="entry name" value="Cytochrome P450"/>
    <property type="match status" value="1"/>
</dbReference>